<comment type="caution">
    <text evidence="2">The sequence shown here is derived from an EMBL/GenBank/DDBJ whole genome shotgun (WGS) entry which is preliminary data.</text>
</comment>
<dbReference type="InterPro" id="IPR014719">
    <property type="entry name" value="Ribosomal_bL12_C/ClpS-like"/>
</dbReference>
<keyword evidence="1" id="KW-0812">Transmembrane</keyword>
<gene>
    <name evidence="2" type="ORF">BJ992_000559</name>
</gene>
<dbReference type="Gene3D" id="3.30.1390.10">
    <property type="match status" value="1"/>
</dbReference>
<evidence type="ECO:0008006" key="4">
    <source>
        <dbReference type="Google" id="ProtNLM"/>
    </source>
</evidence>
<keyword evidence="3" id="KW-1185">Reference proteome</keyword>
<reference evidence="2 3" key="1">
    <citation type="submission" date="2020-08" db="EMBL/GenBank/DDBJ databases">
        <title>Sequencing the genomes of 1000 actinobacteria strains.</title>
        <authorList>
            <person name="Klenk H.-P."/>
        </authorList>
    </citation>
    <scope>NUCLEOTIDE SEQUENCE [LARGE SCALE GENOMIC DNA]</scope>
    <source>
        <strain evidence="2 3">DSM 44936</strain>
    </source>
</reference>
<accession>A0A7X0I9V1</accession>
<proteinExistence type="predicted"/>
<name>A0A7X0I9V1_9ACTN</name>
<protein>
    <recommendedName>
        <fullName evidence="4">Ribosomal protein L7/L12 C-terminal domain-containing protein</fullName>
    </recommendedName>
</protein>
<keyword evidence="1" id="KW-1133">Transmembrane helix</keyword>
<sequence length="163" mass="17908">MPSIGPVEIFILLVLVLVVVVLGVIVGLTGVLRKGSGRRTGAVPANLDLEQLVVHLVRERRQIEAIKELRRHTGLGLADAKAVVDGVVVGRPLYDHPIMARYRPVRNTPLPPLPEDAPQDLPPDLATRVRRLKAAGRDEQAIFLVRGETGMEEQEARLFVDNL</sequence>
<evidence type="ECO:0000313" key="3">
    <source>
        <dbReference type="Proteomes" id="UP000555564"/>
    </source>
</evidence>
<evidence type="ECO:0000256" key="1">
    <source>
        <dbReference type="SAM" id="Phobius"/>
    </source>
</evidence>
<organism evidence="2 3">
    <name type="scientific">Sphaerisporangium rubeum</name>
    <dbReference type="NCBI Taxonomy" id="321317"/>
    <lineage>
        <taxon>Bacteria</taxon>
        <taxon>Bacillati</taxon>
        <taxon>Actinomycetota</taxon>
        <taxon>Actinomycetes</taxon>
        <taxon>Streptosporangiales</taxon>
        <taxon>Streptosporangiaceae</taxon>
        <taxon>Sphaerisporangium</taxon>
    </lineage>
</organism>
<keyword evidence="1" id="KW-0472">Membrane</keyword>
<evidence type="ECO:0000313" key="2">
    <source>
        <dbReference type="EMBL" id="MBB6471128.1"/>
    </source>
</evidence>
<dbReference type="AlphaFoldDB" id="A0A7X0I9V1"/>
<dbReference type="EMBL" id="JACHIU010000001">
    <property type="protein sequence ID" value="MBB6471128.1"/>
    <property type="molecule type" value="Genomic_DNA"/>
</dbReference>
<dbReference type="RefSeq" id="WP_184978383.1">
    <property type="nucleotide sequence ID" value="NZ_BAAALO010000028.1"/>
</dbReference>
<feature type="transmembrane region" description="Helical" evidence="1">
    <location>
        <begin position="6"/>
        <end position="32"/>
    </location>
</feature>
<dbReference type="Proteomes" id="UP000555564">
    <property type="component" value="Unassembled WGS sequence"/>
</dbReference>